<evidence type="ECO:0000313" key="3">
    <source>
        <dbReference type="Proteomes" id="UP001054945"/>
    </source>
</evidence>
<keyword evidence="1" id="KW-1133">Transmembrane helix</keyword>
<dbReference type="AlphaFoldDB" id="A0AAV4MLD1"/>
<dbReference type="EMBL" id="BPLR01019769">
    <property type="protein sequence ID" value="GIX71594.1"/>
    <property type="molecule type" value="Genomic_DNA"/>
</dbReference>
<name>A0AAV4MLD1_CAEEX</name>
<accession>A0AAV4MLD1</accession>
<keyword evidence="1" id="KW-0472">Membrane</keyword>
<dbReference type="Proteomes" id="UP001054945">
    <property type="component" value="Unassembled WGS sequence"/>
</dbReference>
<sequence length="171" mass="19527">MVIKVWLRGMVIKIWLWCIVISYGYGGKVTGYGYTDNRPLLHIKDSGILVIAIYERKISVLFSPDVEILTREFNFGRALERKQFSPRAFPPFSTSSSVVLRSFILPFYTRVFSADDEEVILLDDGLVVVIIASETNESRPVVGVSRTVFGRDGRFPKWRYKRLTILCLIAA</sequence>
<gene>
    <name evidence="2" type="ORF">CEXT_22601</name>
</gene>
<keyword evidence="3" id="KW-1185">Reference proteome</keyword>
<feature type="transmembrane region" description="Helical" evidence="1">
    <location>
        <begin position="6"/>
        <end position="25"/>
    </location>
</feature>
<keyword evidence="1" id="KW-0812">Transmembrane</keyword>
<protein>
    <submittedName>
        <fullName evidence="2">Uncharacterized protein</fullName>
    </submittedName>
</protein>
<proteinExistence type="predicted"/>
<evidence type="ECO:0000313" key="2">
    <source>
        <dbReference type="EMBL" id="GIX71594.1"/>
    </source>
</evidence>
<evidence type="ECO:0000256" key="1">
    <source>
        <dbReference type="SAM" id="Phobius"/>
    </source>
</evidence>
<comment type="caution">
    <text evidence="2">The sequence shown here is derived from an EMBL/GenBank/DDBJ whole genome shotgun (WGS) entry which is preliminary data.</text>
</comment>
<organism evidence="2 3">
    <name type="scientific">Caerostris extrusa</name>
    <name type="common">Bark spider</name>
    <name type="synonym">Caerostris bankana</name>
    <dbReference type="NCBI Taxonomy" id="172846"/>
    <lineage>
        <taxon>Eukaryota</taxon>
        <taxon>Metazoa</taxon>
        <taxon>Ecdysozoa</taxon>
        <taxon>Arthropoda</taxon>
        <taxon>Chelicerata</taxon>
        <taxon>Arachnida</taxon>
        <taxon>Araneae</taxon>
        <taxon>Araneomorphae</taxon>
        <taxon>Entelegynae</taxon>
        <taxon>Araneoidea</taxon>
        <taxon>Araneidae</taxon>
        <taxon>Caerostris</taxon>
    </lineage>
</organism>
<reference evidence="2 3" key="1">
    <citation type="submission" date="2021-06" db="EMBL/GenBank/DDBJ databases">
        <title>Caerostris extrusa draft genome.</title>
        <authorList>
            <person name="Kono N."/>
            <person name="Arakawa K."/>
        </authorList>
    </citation>
    <scope>NUCLEOTIDE SEQUENCE [LARGE SCALE GENOMIC DNA]</scope>
</reference>